<dbReference type="RefSeq" id="WP_187760875.1">
    <property type="nucleotide sequence ID" value="NZ_CP061038.1"/>
</dbReference>
<evidence type="ECO:0008006" key="4">
    <source>
        <dbReference type="Google" id="ProtNLM"/>
    </source>
</evidence>
<feature type="signal peptide" evidence="1">
    <location>
        <begin position="1"/>
        <end position="28"/>
    </location>
</feature>
<reference evidence="2 3" key="1">
    <citation type="submission" date="2020-09" db="EMBL/GenBank/DDBJ databases">
        <title>Sphingomonas sp., a new species isolated from pork steak.</title>
        <authorList>
            <person name="Heidler von Heilborn D."/>
        </authorList>
    </citation>
    <scope>NUCLEOTIDE SEQUENCE [LARGE SCALE GENOMIC DNA]</scope>
    <source>
        <strain evidence="3">S8-3T</strain>
    </source>
</reference>
<evidence type="ECO:0000313" key="3">
    <source>
        <dbReference type="Proteomes" id="UP000516148"/>
    </source>
</evidence>
<dbReference type="SUPFAM" id="SSF53474">
    <property type="entry name" value="alpha/beta-Hydrolases"/>
    <property type="match status" value="1"/>
</dbReference>
<name>A0A7H0LFU4_9SPHN</name>
<protein>
    <recommendedName>
        <fullName evidence="4">Esterase</fullName>
    </recommendedName>
</protein>
<dbReference type="PANTHER" id="PTHR48098:SF3">
    <property type="entry name" value="IRON(III) ENTEROBACTIN ESTERASE"/>
    <property type="match status" value="1"/>
</dbReference>
<dbReference type="PANTHER" id="PTHR48098">
    <property type="entry name" value="ENTEROCHELIN ESTERASE-RELATED"/>
    <property type="match status" value="1"/>
</dbReference>
<dbReference type="Gene3D" id="3.40.50.1820">
    <property type="entry name" value="alpha/beta hydrolase"/>
    <property type="match status" value="1"/>
</dbReference>
<accession>A0A7H0LFU4</accession>
<dbReference type="KEGG" id="spap:H3Z74_17605"/>
<organism evidence="2 3">
    <name type="scientific">Sphingomonas alpina</name>
    <dbReference type="NCBI Taxonomy" id="653931"/>
    <lineage>
        <taxon>Bacteria</taxon>
        <taxon>Pseudomonadati</taxon>
        <taxon>Pseudomonadota</taxon>
        <taxon>Alphaproteobacteria</taxon>
        <taxon>Sphingomonadales</taxon>
        <taxon>Sphingomonadaceae</taxon>
        <taxon>Sphingomonas</taxon>
    </lineage>
</organism>
<gene>
    <name evidence="2" type="ORF">H3Z74_17605</name>
</gene>
<dbReference type="AlphaFoldDB" id="A0A7H0LFU4"/>
<proteinExistence type="predicted"/>
<dbReference type="InterPro" id="IPR050583">
    <property type="entry name" value="Mycobacterial_A85_antigen"/>
</dbReference>
<dbReference type="Pfam" id="PF00756">
    <property type="entry name" value="Esterase"/>
    <property type="match status" value="1"/>
</dbReference>
<evidence type="ECO:0000256" key="1">
    <source>
        <dbReference type="SAM" id="SignalP"/>
    </source>
</evidence>
<dbReference type="EMBL" id="CP061038">
    <property type="protein sequence ID" value="QNQ08547.1"/>
    <property type="molecule type" value="Genomic_DNA"/>
</dbReference>
<dbReference type="InterPro" id="IPR029058">
    <property type="entry name" value="AB_hydrolase_fold"/>
</dbReference>
<keyword evidence="3" id="KW-1185">Reference proteome</keyword>
<feature type="chain" id="PRO_5028866651" description="Esterase" evidence="1">
    <location>
        <begin position="29"/>
        <end position="559"/>
    </location>
</feature>
<dbReference type="InterPro" id="IPR000801">
    <property type="entry name" value="Esterase-like"/>
</dbReference>
<evidence type="ECO:0000313" key="2">
    <source>
        <dbReference type="EMBL" id="QNQ08547.1"/>
    </source>
</evidence>
<dbReference type="Proteomes" id="UP000516148">
    <property type="component" value="Chromosome"/>
</dbReference>
<sequence length="559" mass="61924">MGGRNGIKLGLRAFLACIALTLAMPALAQVRFSVTLPGDAKTGPVTGRLIVVAASSDTAEPRLVIGMNGPPSFGVDVDALKPGGSITVGQESIGYPIDLKRLPPGDYNIQAVLIRYVLAKRSDGHTIWVPSPNPQRAPAFMSGGNLYSKPIKVKVAPTSPTPIALSLTETIPPPEPFVDTPWLKHVRIKSKILSDFWGIPMTIGATVLLPKGFDEHPDARYPTVYALSHGDVPFGFDTDPATDTERARAGAADGGLKTGYQFSQEWQGDLPRFVAITLEQFSPYFFESYVLNSANNGPWGDAITKELMPYLEKKFRLIDQPYGRITEGASTGGWESLALLLHYPDKFGGAWVFNPDPIDFSRYQLTDVYKDVNMFEFRFNDWQVTDRPFRRTREGQPGLSVRDLSKLEAMLGSKGRGYYQLAIWQSTYGPVGKDGYPVPLFDPLTGVIDHEVAEYSRRNGYDLTDYARTNWATLGPKLAGRMNFFAGEQDDFFLNLGVYKFQEMVAQVAGADYPIRFEYGRPKKGHNWHHTDWAGVIREMAAHVRKTAPAGAPLTEWNY</sequence>
<keyword evidence="1" id="KW-0732">Signal</keyword>